<feature type="transmembrane region" description="Helical" evidence="5">
    <location>
        <begin position="34"/>
        <end position="55"/>
    </location>
</feature>
<feature type="domain" description="G-protein coupled receptors family 1 profile" evidence="6">
    <location>
        <begin position="34"/>
        <end position="289"/>
    </location>
</feature>
<evidence type="ECO:0000313" key="8">
    <source>
        <dbReference type="Proteomes" id="UP000663828"/>
    </source>
</evidence>
<evidence type="ECO:0000259" key="6">
    <source>
        <dbReference type="PROSITE" id="PS50262"/>
    </source>
</evidence>
<dbReference type="Proteomes" id="UP000663828">
    <property type="component" value="Unassembled WGS sequence"/>
</dbReference>
<evidence type="ECO:0000256" key="1">
    <source>
        <dbReference type="ARBA" id="ARBA00004370"/>
    </source>
</evidence>
<keyword evidence="3 5" id="KW-1133">Transmembrane helix</keyword>
<keyword evidence="4 5" id="KW-0472">Membrane</keyword>
<dbReference type="InterPro" id="IPR017452">
    <property type="entry name" value="GPCR_Rhodpsn_7TM"/>
</dbReference>
<dbReference type="GO" id="GO:0004930">
    <property type="term" value="F:G protein-coupled receptor activity"/>
    <property type="evidence" value="ECO:0007669"/>
    <property type="project" value="InterPro"/>
</dbReference>
<feature type="transmembrane region" description="Helical" evidence="5">
    <location>
        <begin position="276"/>
        <end position="296"/>
    </location>
</feature>
<proteinExistence type="predicted"/>
<dbReference type="PROSITE" id="PS50262">
    <property type="entry name" value="G_PROTEIN_RECEP_F1_2"/>
    <property type="match status" value="1"/>
</dbReference>
<dbReference type="EMBL" id="CAJNOR010001784">
    <property type="protein sequence ID" value="CAF1198572.1"/>
    <property type="molecule type" value="Genomic_DNA"/>
</dbReference>
<feature type="transmembrane region" description="Helical" evidence="5">
    <location>
        <begin position="147"/>
        <end position="169"/>
    </location>
</feature>
<feature type="transmembrane region" description="Helical" evidence="5">
    <location>
        <begin position="189"/>
        <end position="215"/>
    </location>
</feature>
<organism evidence="7 8">
    <name type="scientific">Adineta ricciae</name>
    <name type="common">Rotifer</name>
    <dbReference type="NCBI Taxonomy" id="249248"/>
    <lineage>
        <taxon>Eukaryota</taxon>
        <taxon>Metazoa</taxon>
        <taxon>Spiralia</taxon>
        <taxon>Gnathifera</taxon>
        <taxon>Rotifera</taxon>
        <taxon>Eurotatoria</taxon>
        <taxon>Bdelloidea</taxon>
        <taxon>Adinetida</taxon>
        <taxon>Adinetidae</taxon>
        <taxon>Adineta</taxon>
    </lineage>
</organism>
<keyword evidence="8" id="KW-1185">Reference proteome</keyword>
<keyword evidence="2 5" id="KW-0812">Transmembrane</keyword>
<protein>
    <recommendedName>
        <fullName evidence="6">G-protein coupled receptors family 1 profile domain-containing protein</fullName>
    </recommendedName>
</protein>
<name>A0A814W0T9_ADIRI</name>
<evidence type="ECO:0000256" key="5">
    <source>
        <dbReference type="SAM" id="Phobius"/>
    </source>
</evidence>
<dbReference type="SUPFAM" id="SSF81321">
    <property type="entry name" value="Family A G protein-coupled receptor-like"/>
    <property type="match status" value="1"/>
</dbReference>
<comment type="subcellular location">
    <subcellularLocation>
        <location evidence="1">Membrane</location>
    </subcellularLocation>
</comment>
<evidence type="ECO:0000256" key="4">
    <source>
        <dbReference type="ARBA" id="ARBA00023136"/>
    </source>
</evidence>
<sequence length="343" mass="39809">MNLSITSTSTSDTTNDTCPTPLLWSQKDIDSRKSRLIVCIIAVFVHTIFWLQPIFCSSIRQKSMQWIYVYLITDIFLIFRFFFTYIVRTTTTDCEPDPAWMTFICYFEATFDNYFNVLEVYILLALNICRYIQIAYNVNVYQVYKKLLVIAHVSIYALTAMSTVIQFIFGWSALLIVFRSSCQVTYTNIYIQVFNIITAFALPILLNVVVIYMSVRHVRLTSTLQRATHVSAREKYNRTLVIQFLIFYLIWVSLWSPNVILYQVSGGTNLVGIFRLLNFIEIALDPIILAALDVRFCQAWRKVINRVKSEVLKHSVNQGRIGPTTTRPNMFSIKTGQLRTTIM</sequence>
<dbReference type="Gene3D" id="1.20.1070.10">
    <property type="entry name" value="Rhodopsin 7-helix transmembrane proteins"/>
    <property type="match status" value="1"/>
</dbReference>
<gene>
    <name evidence="7" type="ORF">XAT740_LOCUS23540</name>
</gene>
<evidence type="ECO:0000313" key="7">
    <source>
        <dbReference type="EMBL" id="CAF1198572.1"/>
    </source>
</evidence>
<feature type="transmembrane region" description="Helical" evidence="5">
    <location>
        <begin position="236"/>
        <end position="256"/>
    </location>
</feature>
<dbReference type="AlphaFoldDB" id="A0A814W0T9"/>
<dbReference type="GO" id="GO:0016020">
    <property type="term" value="C:membrane"/>
    <property type="evidence" value="ECO:0007669"/>
    <property type="project" value="UniProtKB-SubCell"/>
</dbReference>
<evidence type="ECO:0000256" key="3">
    <source>
        <dbReference type="ARBA" id="ARBA00022989"/>
    </source>
</evidence>
<dbReference type="PRINTS" id="PR00237">
    <property type="entry name" value="GPCRRHODOPSN"/>
</dbReference>
<dbReference type="InterPro" id="IPR000276">
    <property type="entry name" value="GPCR_Rhodpsn"/>
</dbReference>
<feature type="transmembrane region" description="Helical" evidence="5">
    <location>
        <begin position="67"/>
        <end position="87"/>
    </location>
</feature>
<reference evidence="7" key="1">
    <citation type="submission" date="2021-02" db="EMBL/GenBank/DDBJ databases">
        <authorList>
            <person name="Nowell W R."/>
        </authorList>
    </citation>
    <scope>NUCLEOTIDE SEQUENCE</scope>
</reference>
<evidence type="ECO:0000256" key="2">
    <source>
        <dbReference type="ARBA" id="ARBA00022692"/>
    </source>
</evidence>
<comment type="caution">
    <text evidence="7">The sequence shown here is derived from an EMBL/GenBank/DDBJ whole genome shotgun (WGS) entry which is preliminary data.</text>
</comment>
<accession>A0A814W0T9</accession>